<feature type="compositionally biased region" description="Basic and acidic residues" evidence="1">
    <location>
        <begin position="1"/>
        <end position="10"/>
    </location>
</feature>
<dbReference type="SUPFAM" id="SSF56112">
    <property type="entry name" value="Protein kinase-like (PK-like)"/>
    <property type="match status" value="1"/>
</dbReference>
<dbReference type="InterPro" id="IPR045272">
    <property type="entry name" value="ANXUR1/2-like"/>
</dbReference>
<dbReference type="Proteomes" id="UP000639772">
    <property type="component" value="Unassembled WGS sequence"/>
</dbReference>
<evidence type="ECO:0000259" key="2">
    <source>
        <dbReference type="PROSITE" id="PS50011"/>
    </source>
</evidence>
<evidence type="ECO:0000313" key="3">
    <source>
        <dbReference type="EMBL" id="KAG0481930.1"/>
    </source>
</evidence>
<dbReference type="PROSITE" id="PS50011">
    <property type="entry name" value="PROTEIN_KINASE_DOM"/>
    <property type="match status" value="1"/>
</dbReference>
<comment type="caution">
    <text evidence="3">The sequence shown here is derived from an EMBL/GenBank/DDBJ whole genome shotgun (WGS) entry which is preliminary data.</text>
</comment>
<name>A0A835V323_VANPL</name>
<feature type="domain" description="Protein kinase" evidence="2">
    <location>
        <begin position="1"/>
        <end position="85"/>
    </location>
</feature>
<dbReference type="InterPro" id="IPR011009">
    <property type="entry name" value="Kinase-like_dom_sf"/>
</dbReference>
<accession>A0A835V323</accession>
<dbReference type="PROSITE" id="PS00108">
    <property type="entry name" value="PROTEIN_KINASE_ST"/>
    <property type="match status" value="1"/>
</dbReference>
<dbReference type="PANTHER" id="PTHR27003:SF296">
    <property type="entry name" value="PROTEIN KINASE DOMAIN-CONTAINING PROTEIN"/>
    <property type="match status" value="1"/>
</dbReference>
<dbReference type="Pfam" id="PF07714">
    <property type="entry name" value="PK_Tyr_Ser-Thr"/>
    <property type="match status" value="1"/>
</dbReference>
<dbReference type="InterPro" id="IPR000719">
    <property type="entry name" value="Prot_kinase_dom"/>
</dbReference>
<protein>
    <recommendedName>
        <fullName evidence="2">Protein kinase domain-containing protein</fullName>
    </recommendedName>
</protein>
<gene>
    <name evidence="3" type="ORF">HPP92_010014</name>
</gene>
<evidence type="ECO:0000256" key="1">
    <source>
        <dbReference type="SAM" id="MobiDB-lite"/>
    </source>
</evidence>
<feature type="region of interest" description="Disordered" evidence="1">
    <location>
        <begin position="1"/>
        <end position="23"/>
    </location>
</feature>
<dbReference type="Gene3D" id="1.10.510.10">
    <property type="entry name" value="Transferase(Phosphotransferase) domain 1"/>
    <property type="match status" value="1"/>
</dbReference>
<dbReference type="OrthoDB" id="4062651at2759"/>
<dbReference type="EMBL" id="JADCNM010000005">
    <property type="protein sequence ID" value="KAG0481930.1"/>
    <property type="molecule type" value="Genomic_DNA"/>
</dbReference>
<evidence type="ECO:0000313" key="4">
    <source>
        <dbReference type="Proteomes" id="UP000639772"/>
    </source>
</evidence>
<dbReference type="InterPro" id="IPR008271">
    <property type="entry name" value="Ser/Thr_kinase_AS"/>
</dbReference>
<dbReference type="GO" id="GO:0005886">
    <property type="term" value="C:plasma membrane"/>
    <property type="evidence" value="ECO:0007669"/>
    <property type="project" value="TreeGrafter"/>
</dbReference>
<proteinExistence type="predicted"/>
<organism evidence="3 4">
    <name type="scientific">Vanilla planifolia</name>
    <name type="common">Vanilla</name>
    <dbReference type="NCBI Taxonomy" id="51239"/>
    <lineage>
        <taxon>Eukaryota</taxon>
        <taxon>Viridiplantae</taxon>
        <taxon>Streptophyta</taxon>
        <taxon>Embryophyta</taxon>
        <taxon>Tracheophyta</taxon>
        <taxon>Spermatophyta</taxon>
        <taxon>Magnoliopsida</taxon>
        <taxon>Liliopsida</taxon>
        <taxon>Asparagales</taxon>
        <taxon>Orchidaceae</taxon>
        <taxon>Vanilloideae</taxon>
        <taxon>Vanilleae</taxon>
        <taxon>Vanilla</taxon>
    </lineage>
</organism>
<dbReference type="GO" id="GO:0009506">
    <property type="term" value="C:plasmodesma"/>
    <property type="evidence" value="ECO:0007669"/>
    <property type="project" value="TreeGrafter"/>
</dbReference>
<reference evidence="3 4" key="1">
    <citation type="journal article" date="2020" name="Nat. Food">
        <title>A phased Vanilla planifolia genome enables genetic improvement of flavour and production.</title>
        <authorList>
            <person name="Hasing T."/>
            <person name="Tang H."/>
            <person name="Brym M."/>
            <person name="Khazi F."/>
            <person name="Huang T."/>
            <person name="Chambers A.H."/>
        </authorList>
    </citation>
    <scope>NUCLEOTIDE SEQUENCE [LARGE SCALE GENOMIC DNA]</scope>
    <source>
        <tissue evidence="3">Leaf</tissue>
    </source>
</reference>
<dbReference type="PANTHER" id="PTHR27003">
    <property type="entry name" value="OS07G0166700 PROTEIN"/>
    <property type="match status" value="1"/>
</dbReference>
<dbReference type="InterPro" id="IPR001245">
    <property type="entry name" value="Ser-Thr/Tyr_kinase_cat_dom"/>
</dbReference>
<sequence length="85" mass="9245">MENGPLRDHLYGSSPGSGHRSPLSWKQRLEICIGAARGLHYLHTGASQGIIHRDVKTTNILLDENLVAKMADFGLSGRAPLDQTP</sequence>
<dbReference type="GO" id="GO:0004714">
    <property type="term" value="F:transmembrane receptor protein tyrosine kinase activity"/>
    <property type="evidence" value="ECO:0007669"/>
    <property type="project" value="InterPro"/>
</dbReference>
<dbReference type="GO" id="GO:0005524">
    <property type="term" value="F:ATP binding"/>
    <property type="evidence" value="ECO:0007669"/>
    <property type="project" value="InterPro"/>
</dbReference>
<dbReference type="AlphaFoldDB" id="A0A835V323"/>